<dbReference type="Proteomes" id="UP000028981">
    <property type="component" value="Unassembled WGS sequence"/>
</dbReference>
<dbReference type="InterPro" id="IPR050706">
    <property type="entry name" value="Cyclic-di-GMP_PDE-like"/>
</dbReference>
<feature type="domain" description="EAL" evidence="2">
    <location>
        <begin position="139"/>
        <end position="393"/>
    </location>
</feature>
<gene>
    <name evidence="3" type="ORF">JP75_18505</name>
</gene>
<dbReference type="Gene3D" id="3.20.20.450">
    <property type="entry name" value="EAL domain"/>
    <property type="match status" value="1"/>
</dbReference>
<dbReference type="AlphaFoldDB" id="A0A087LYU3"/>
<dbReference type="STRING" id="46914.JP75_18505"/>
<proteinExistence type="predicted"/>
<name>A0A087LYU3_9HYPH</name>
<dbReference type="EMBL" id="JQGC01000019">
    <property type="protein sequence ID" value="KFL29796.1"/>
    <property type="molecule type" value="Genomic_DNA"/>
</dbReference>
<reference evidence="3 4" key="1">
    <citation type="submission" date="2014-08" db="EMBL/GenBank/DDBJ databases">
        <authorList>
            <person name="Hassan Y.I."/>
            <person name="Lepp D."/>
            <person name="Zhou T."/>
        </authorList>
    </citation>
    <scope>NUCLEOTIDE SEQUENCE [LARGE SCALE GENOMIC DNA]</scope>
    <source>
        <strain evidence="3 4">IFO13584</strain>
    </source>
</reference>
<protein>
    <recommendedName>
        <fullName evidence="2">EAL domain-containing protein</fullName>
    </recommendedName>
</protein>
<accession>A0A087LYU3</accession>
<dbReference type="InterPro" id="IPR035919">
    <property type="entry name" value="EAL_sf"/>
</dbReference>
<evidence type="ECO:0000313" key="3">
    <source>
        <dbReference type="EMBL" id="KFL29796.1"/>
    </source>
</evidence>
<organism evidence="3 4">
    <name type="scientific">Devosia riboflavina</name>
    <dbReference type="NCBI Taxonomy" id="46914"/>
    <lineage>
        <taxon>Bacteria</taxon>
        <taxon>Pseudomonadati</taxon>
        <taxon>Pseudomonadota</taxon>
        <taxon>Alphaproteobacteria</taxon>
        <taxon>Hyphomicrobiales</taxon>
        <taxon>Devosiaceae</taxon>
        <taxon>Devosia</taxon>
    </lineage>
</organism>
<keyword evidence="1" id="KW-0812">Transmembrane</keyword>
<sequence length="394" mass="43431">MGQIFLTLLCLVSLKLANAGRVTTSLYVTQFALLAFVLGLCLMFDVPNGDLPRVSHLFLLPLALVGYINFKTNRSPIQAVLIGASLLGFIALSSTHYALPFAQPIADDIRIYGVWVNSIIATALSALCVYALQAEIERTDRLARNLADALWREEFELYYQPQVDRNGRRIGAEALLRWTPAGGKPISPAEFIPAAEQAGLMGRIGYWVLQQAMQTLADWAKNEETRHLTLSVNVSASQFLEDGFERSVLNLIETFGIDPTRLKIELTESVMVANPELVTAKMHVLRAVGIGMALDDFGTGYSSLGYLRQLPLTQLKIDRSFVQSMMENKRSAALVRSIVQMGLDLELDVLAEGVETREQVNFLTQNGCQAYQGFLFGRPVPLDDFMRPAAAAAA</sequence>
<feature type="transmembrane region" description="Helical" evidence="1">
    <location>
        <begin position="29"/>
        <end position="47"/>
    </location>
</feature>
<feature type="transmembrane region" description="Helical" evidence="1">
    <location>
        <begin position="54"/>
        <end position="70"/>
    </location>
</feature>
<dbReference type="Pfam" id="PF00563">
    <property type="entry name" value="EAL"/>
    <property type="match status" value="1"/>
</dbReference>
<dbReference type="InterPro" id="IPR001633">
    <property type="entry name" value="EAL_dom"/>
</dbReference>
<keyword evidence="1" id="KW-1133">Transmembrane helix</keyword>
<dbReference type="PANTHER" id="PTHR33121:SF70">
    <property type="entry name" value="SIGNALING PROTEIN YKOW"/>
    <property type="match status" value="1"/>
</dbReference>
<keyword evidence="4" id="KW-1185">Reference proteome</keyword>
<dbReference type="GO" id="GO:0071111">
    <property type="term" value="F:cyclic-guanylate-specific phosphodiesterase activity"/>
    <property type="evidence" value="ECO:0007669"/>
    <property type="project" value="InterPro"/>
</dbReference>
<dbReference type="PROSITE" id="PS50883">
    <property type="entry name" value="EAL"/>
    <property type="match status" value="1"/>
</dbReference>
<evidence type="ECO:0000259" key="2">
    <source>
        <dbReference type="PROSITE" id="PS50883"/>
    </source>
</evidence>
<evidence type="ECO:0000256" key="1">
    <source>
        <dbReference type="SAM" id="Phobius"/>
    </source>
</evidence>
<feature type="transmembrane region" description="Helical" evidence="1">
    <location>
        <begin position="76"/>
        <end position="99"/>
    </location>
</feature>
<dbReference type="CDD" id="cd01948">
    <property type="entry name" value="EAL"/>
    <property type="match status" value="1"/>
</dbReference>
<keyword evidence="1" id="KW-0472">Membrane</keyword>
<dbReference type="PANTHER" id="PTHR33121">
    <property type="entry name" value="CYCLIC DI-GMP PHOSPHODIESTERASE PDEF"/>
    <property type="match status" value="1"/>
</dbReference>
<feature type="transmembrane region" description="Helical" evidence="1">
    <location>
        <begin position="111"/>
        <end position="132"/>
    </location>
</feature>
<evidence type="ECO:0000313" key="4">
    <source>
        <dbReference type="Proteomes" id="UP000028981"/>
    </source>
</evidence>
<comment type="caution">
    <text evidence="3">The sequence shown here is derived from an EMBL/GenBank/DDBJ whole genome shotgun (WGS) entry which is preliminary data.</text>
</comment>
<dbReference type="SUPFAM" id="SSF141868">
    <property type="entry name" value="EAL domain-like"/>
    <property type="match status" value="1"/>
</dbReference>
<dbReference type="SMART" id="SM00052">
    <property type="entry name" value="EAL"/>
    <property type="match status" value="1"/>
</dbReference>